<gene>
    <name evidence="2" type="ORF">NCTC9428_05435</name>
</gene>
<name>A0A3S4T575_PSEFL</name>
<proteinExistence type="predicted"/>
<dbReference type="OrthoDB" id="7003488at2"/>
<reference evidence="2 3" key="1">
    <citation type="submission" date="2018-12" db="EMBL/GenBank/DDBJ databases">
        <authorList>
            <consortium name="Pathogen Informatics"/>
        </authorList>
    </citation>
    <scope>NUCLEOTIDE SEQUENCE [LARGE SCALE GENOMIC DNA]</scope>
    <source>
        <strain evidence="2 3">NCTC9428</strain>
    </source>
</reference>
<evidence type="ECO:0000313" key="2">
    <source>
        <dbReference type="EMBL" id="VEF13731.1"/>
    </source>
</evidence>
<evidence type="ECO:0000313" key="3">
    <source>
        <dbReference type="Proteomes" id="UP000281909"/>
    </source>
</evidence>
<sequence>MTETTVAPAADDSPLLQKQSRLIDLTSEGTSLRQAASTLLRQALRERHPEQEIDPDVAKIATPDPTESSLYHFETLTHALIRQSYAKTMARYLEGESFLTLTTHVQTAVHLAVDMDDINALLNDHSPFLFVAYQQQQLDYWNENAGSQPRWQMLADSFRAALSVHQVSGWNADECTLARLIAASADKALRPVTNDGMKDIQARLIDLDLVEGASSRHLSIAGAIVLTATLGARQLIAMYTISAGYESFASMAELGDSLPARVDVNLDGRTLEWRLIEPDGDVFDAVTWALVASQLDAIAMLDPGRQPLESASPALPQRSSLGLQDSDRLDRLDQSIPPWLRTASLNDLQAYRGYVHQLALLRDDHAQAFREDDIPLIKAYAQQQMREAIIADVNAIGAADLPLDELRITVTASFEASGLVLPNPFDQSVETLGEFALQNTAPYLATLAFADDRAVPAWLTVDYLTTMAEQVNIGERYPKLIKQTLFDDPQRAAQQKTRYTAQLPVLLPLLALEAKLRGQGRIEQRGYNYVCQLMNSIREQQPLAEQPVTIRPLAFVPRNRLSKSADVIDNMFIIGPREGEGPCLLYRPALDEPLLQFESPQNLLYALYQPGAVRDSVMAWFASEAVGFEYAQYVFTSEIPSPWVIPQLTFEPLIHLDLAGPIDLANEPMSGDVLATLYDANRQAMLALADRESVSNTERRWRLLADSGWALFDVASNFFTGAAGTAVWVWQSIGGIQKAIDAKRQGDTLIEWKSTGDVLLALSILLSQHIAARRNHVTLRSFKEVRQQTLESETIEQSSVDVPVTTPAKSVPRVKYDTVIISGDVPAEHVTSLESGTPYRSATGARFITLIDSFKIGTPEAPETLETSAVTHLSTIDGKSCAKVGDRWFEVDAAADPLRIVDSSDAARKGPAVRYDEASGSWHWDLKLRLLGGAPTGRIALLRRQREQRKNAAMAQLQPFLEGETRQQEGVVEALRNLTLKPAADTEDVFEAKTKSYLEKSMALGNGYTQALEQLQIWNESGGHGVFFESQSIRMTVEQHKCLSAWLRVKLRLYRQTVQKLMADKPTQSTLTRTEQLAITAQANTLSEELVATLQTLEDSLQALARQGGKAEKIGRDLKLLLPAFSRLNLQANEIGMSYEKSLRPLPEAELIAPRSAIYAITASAADVSHDMIAMGSVPVNAAGKSDRVEQLIHADDLFTNIEQIITELPETFPDKFDSSVLEHINQLIAQFHAIARKRLAEELPAAEEIVEPPAPQPGPSRPAVKGKISKSRPRASSAQKKPAAAQDSVDDDIPLVKLPPAKTPTPVTLVEENEVVAAAIGLNVDSDDFNTQTRNDAKRPGRIPADIRDIFDQQAARLDKAADDVTQILSRQRARGESPMAVSSLPAELRERAIETRAEGITTYASMLKQRKPRATYLLWLAKNDQVMIVKDKGGRIRTKQRKDYFQEYRILDKANADKALWVAHFHYDSLADPDAQFTAAHLKFADDYLKTLDSKTRQTMENFDGFDNALRRIVDPQVRDLFLQPQPAEIAAD</sequence>
<accession>A0A3S4T575</accession>
<dbReference type="EMBL" id="LR134318">
    <property type="protein sequence ID" value="VEF13731.1"/>
    <property type="molecule type" value="Genomic_DNA"/>
</dbReference>
<protein>
    <submittedName>
        <fullName evidence="2">Uncharacterized protein</fullName>
    </submittedName>
</protein>
<evidence type="ECO:0000256" key="1">
    <source>
        <dbReference type="SAM" id="MobiDB-lite"/>
    </source>
</evidence>
<dbReference type="Proteomes" id="UP000281909">
    <property type="component" value="Chromosome"/>
</dbReference>
<feature type="compositionally biased region" description="Low complexity" evidence="1">
    <location>
        <begin position="1275"/>
        <end position="1287"/>
    </location>
</feature>
<organism evidence="2 3">
    <name type="scientific">Pseudomonas fluorescens</name>
    <dbReference type="NCBI Taxonomy" id="294"/>
    <lineage>
        <taxon>Bacteria</taxon>
        <taxon>Pseudomonadati</taxon>
        <taxon>Pseudomonadota</taxon>
        <taxon>Gammaproteobacteria</taxon>
        <taxon>Pseudomonadales</taxon>
        <taxon>Pseudomonadaceae</taxon>
        <taxon>Pseudomonas</taxon>
    </lineage>
</organism>
<feature type="region of interest" description="Disordered" evidence="1">
    <location>
        <begin position="1248"/>
        <end position="1295"/>
    </location>
</feature>
<dbReference type="RefSeq" id="WP_126367816.1">
    <property type="nucleotide sequence ID" value="NZ_LR134318.1"/>
</dbReference>